<sequence>MARHLLSLGHNNNNKQQKNNKNKTYRLHNNKNNKPEAQLTDSFGEDMFLGLTPQPD</sequence>
<feature type="compositionally biased region" description="Basic residues" evidence="1">
    <location>
        <begin position="18"/>
        <end position="31"/>
    </location>
</feature>
<reference evidence="2" key="1">
    <citation type="submission" date="2019-02" db="EMBL/GenBank/DDBJ databases">
        <authorList>
            <consortium name="Genoscope - CEA"/>
            <person name="William W."/>
        </authorList>
    </citation>
    <scope>NUCLEOTIDE SEQUENCE [LARGE SCALE GENOMIC DNA]</scope>
    <source>
        <strain evidence="2">YSy11</strain>
    </source>
</reference>
<organism evidence="2">
    <name type="scientific">Pseudomonas marincola</name>
    <dbReference type="NCBI Taxonomy" id="437900"/>
    <lineage>
        <taxon>Bacteria</taxon>
        <taxon>Pseudomonadati</taxon>
        <taxon>Pseudomonadota</taxon>
        <taxon>Gammaproteobacteria</taxon>
        <taxon>Pseudomonadales</taxon>
        <taxon>Pseudomonadaceae</taxon>
        <taxon>Pseudomonas</taxon>
    </lineage>
</organism>
<dbReference type="EMBL" id="LR215729">
    <property type="protein sequence ID" value="VEV95780.1"/>
    <property type="molecule type" value="Genomic_DNA"/>
</dbReference>
<name>A0A653E1X6_9PSED</name>
<evidence type="ECO:0000256" key="1">
    <source>
        <dbReference type="SAM" id="MobiDB-lite"/>
    </source>
</evidence>
<feature type="region of interest" description="Disordered" evidence="1">
    <location>
        <begin position="1"/>
        <end position="56"/>
    </location>
</feature>
<proteinExistence type="predicted"/>
<accession>A0A653E1X6</accession>
<dbReference type="AlphaFoldDB" id="A0A653E1X6"/>
<evidence type="ECO:0000313" key="2">
    <source>
        <dbReference type="EMBL" id="VEV95780.1"/>
    </source>
</evidence>
<protein>
    <submittedName>
        <fullName evidence="2">Uncharacterized protein</fullName>
    </submittedName>
</protein>
<gene>
    <name evidence="2" type="ORF">PMYSY11_0733</name>
</gene>